<organism evidence="1 2">
    <name type="scientific">Candidatus Wildermuthbacteria bacterium RIFCSPLOWO2_02_FULL_47_9c</name>
    <dbReference type="NCBI Taxonomy" id="1802466"/>
    <lineage>
        <taxon>Bacteria</taxon>
        <taxon>Candidatus Wildermuthiibacteriota</taxon>
    </lineage>
</organism>
<accession>A0A1G2RYD7</accession>
<dbReference type="Proteomes" id="UP000178222">
    <property type="component" value="Unassembled WGS sequence"/>
</dbReference>
<sequence length="72" mass="8739">MAFEIIKQERETNQSLIRRFTKRLRESGILMGAKRAVFHRRGKSKKVQRKATLRRLEKRKEYERLLKLGLKQ</sequence>
<gene>
    <name evidence="1" type="ORF">A3J30_02860</name>
</gene>
<dbReference type="AlphaFoldDB" id="A0A1G2RYD7"/>
<dbReference type="EMBL" id="MHUL01000002">
    <property type="protein sequence ID" value="OHA77845.1"/>
    <property type="molecule type" value="Genomic_DNA"/>
</dbReference>
<evidence type="ECO:0000313" key="2">
    <source>
        <dbReference type="Proteomes" id="UP000178222"/>
    </source>
</evidence>
<evidence type="ECO:0000313" key="1">
    <source>
        <dbReference type="EMBL" id="OHA77845.1"/>
    </source>
</evidence>
<proteinExistence type="predicted"/>
<protein>
    <recommendedName>
        <fullName evidence="3">30S ribosomal protein S21</fullName>
    </recommendedName>
</protein>
<reference evidence="1 2" key="1">
    <citation type="journal article" date="2016" name="Nat. Commun.">
        <title>Thousands of microbial genomes shed light on interconnected biogeochemical processes in an aquifer system.</title>
        <authorList>
            <person name="Anantharaman K."/>
            <person name="Brown C.T."/>
            <person name="Hug L.A."/>
            <person name="Sharon I."/>
            <person name="Castelle C.J."/>
            <person name="Probst A.J."/>
            <person name="Thomas B.C."/>
            <person name="Singh A."/>
            <person name="Wilkins M.J."/>
            <person name="Karaoz U."/>
            <person name="Brodie E.L."/>
            <person name="Williams K.H."/>
            <person name="Hubbard S.S."/>
            <person name="Banfield J.F."/>
        </authorList>
    </citation>
    <scope>NUCLEOTIDE SEQUENCE [LARGE SCALE GENOMIC DNA]</scope>
</reference>
<name>A0A1G2RYD7_9BACT</name>
<evidence type="ECO:0008006" key="3">
    <source>
        <dbReference type="Google" id="ProtNLM"/>
    </source>
</evidence>
<comment type="caution">
    <text evidence="1">The sequence shown here is derived from an EMBL/GenBank/DDBJ whole genome shotgun (WGS) entry which is preliminary data.</text>
</comment>